<sequence length="183" mass="22903">MHGLKQLVYDNQPFFSSNQTGKTNRELYILWKQNKRDDIFLLLYTQLWMVLEEVYMENVIDYYKKDCYEKKLFFELVEYQKRFFKKNIKIQLLTGYFYATTEYLFFLNKENDIYNIVDEGKNIIKKLYDNNQEKFEVYIFYICILQGKRKKWIKKRKWYLREIKKLFPSNSEIDQYFREIFLL</sequence>
<gene>
    <name evidence="1" type="ORF">DO83_11855</name>
    <name evidence="2" type="ORF">ERS852425_02821</name>
    <name evidence="3" type="ORF">RBI15_10215</name>
</gene>
<evidence type="ECO:0000313" key="1">
    <source>
        <dbReference type="EMBL" id="AQP40205.1"/>
    </source>
</evidence>
<evidence type="ECO:0000313" key="4">
    <source>
        <dbReference type="Proteomes" id="UP000095598"/>
    </source>
</evidence>
<dbReference type="EMBL" id="CP012098">
    <property type="protein sequence ID" value="AQP40205.1"/>
    <property type="molecule type" value="Genomic_DNA"/>
</dbReference>
<dbReference type="Proteomes" id="UP000188159">
    <property type="component" value="Chromosome"/>
</dbReference>
<protein>
    <submittedName>
        <fullName evidence="2">Uncharacterized protein</fullName>
    </submittedName>
</protein>
<reference evidence="3" key="3">
    <citation type="submission" date="2023-08" db="EMBL/GenBank/DDBJ databases">
        <title>Complete Genome Sequences of butyrate producing Anaerostipes hadrus strains BA1 and GIF7 isolated from the terminal ileum of a healthy lean male.</title>
        <authorList>
            <person name="Low A."/>
            <person name="Sheludchenko M."/>
            <person name="Cheng H.E."/>
            <person name="Koh X.Q."/>
            <person name="Lee J."/>
        </authorList>
    </citation>
    <scope>NUCLEOTIDE SEQUENCE</scope>
    <source>
        <strain evidence="3">BA1</strain>
    </source>
</reference>
<dbReference type="AlphaFoldDB" id="A0A173UG42"/>
<dbReference type="EMBL" id="CP132968">
    <property type="protein sequence ID" value="WMD15748.1"/>
    <property type="molecule type" value="Genomic_DNA"/>
</dbReference>
<dbReference type="GeneID" id="92741767"/>
<accession>A0A173UG42</accession>
<evidence type="ECO:0000313" key="3">
    <source>
        <dbReference type="EMBL" id="WMD15748.1"/>
    </source>
</evidence>
<proteinExistence type="predicted"/>
<dbReference type="RefSeq" id="WP_009204356.1">
    <property type="nucleotide sequence ID" value="NZ_BAABYN010000001.1"/>
</dbReference>
<evidence type="ECO:0000313" key="2">
    <source>
        <dbReference type="EMBL" id="CUN13197.1"/>
    </source>
</evidence>
<dbReference type="Proteomes" id="UP000095598">
    <property type="component" value="Unassembled WGS sequence"/>
</dbReference>
<organism evidence="2 4">
    <name type="scientific">Anaerostipes hadrus</name>
    <dbReference type="NCBI Taxonomy" id="649756"/>
    <lineage>
        <taxon>Bacteria</taxon>
        <taxon>Bacillati</taxon>
        <taxon>Bacillota</taxon>
        <taxon>Clostridia</taxon>
        <taxon>Lachnospirales</taxon>
        <taxon>Lachnospiraceae</taxon>
        <taxon>Anaerostipes</taxon>
    </lineage>
</organism>
<reference evidence="1 5" key="2">
    <citation type="journal article" date="2016" name="Sci. Rep.">
        <title>Accelerated dysbiosis of gut microbiota during aggravation of DSS-induced colitis by a butyrate-producing bacterium.</title>
        <authorList>
            <person name="Zhang Q."/>
            <person name="Wu Y."/>
            <person name="Wang J."/>
            <person name="Wu G."/>
            <person name="Long W."/>
            <person name="Xue Z."/>
            <person name="Wang L."/>
            <person name="Zhang X."/>
            <person name="Pang X."/>
            <person name="Zhao Y."/>
            <person name="Zhao L."/>
            <person name="Zhang C."/>
        </authorList>
    </citation>
    <scope>NUCLEOTIDE SEQUENCE [LARGE SCALE GENOMIC DNA]</scope>
    <source>
        <strain evidence="1 5">BPB5</strain>
    </source>
</reference>
<dbReference type="Proteomes" id="UP001243496">
    <property type="component" value="Chromosome"/>
</dbReference>
<name>A0A173UG42_ANAHA</name>
<dbReference type="EMBL" id="CYXT01000026">
    <property type="protein sequence ID" value="CUN13197.1"/>
    <property type="molecule type" value="Genomic_DNA"/>
</dbReference>
<reference evidence="2 4" key="1">
    <citation type="submission" date="2015-09" db="EMBL/GenBank/DDBJ databases">
        <authorList>
            <consortium name="Pathogen Informatics"/>
        </authorList>
    </citation>
    <scope>NUCLEOTIDE SEQUENCE [LARGE SCALE GENOMIC DNA]</scope>
    <source>
        <strain evidence="2 4">2789STDY5608868</strain>
    </source>
</reference>
<evidence type="ECO:0000313" key="5">
    <source>
        <dbReference type="Proteomes" id="UP000188159"/>
    </source>
</evidence>